<evidence type="ECO:0000256" key="1">
    <source>
        <dbReference type="SAM" id="MobiDB-lite"/>
    </source>
</evidence>
<proteinExistence type="predicted"/>
<protein>
    <recommendedName>
        <fullName evidence="4">Methyltransferase, TIGR04325 family</fullName>
    </recommendedName>
</protein>
<dbReference type="Gene3D" id="3.40.50.150">
    <property type="entry name" value="Vaccinia Virus protein VP39"/>
    <property type="match status" value="1"/>
</dbReference>
<comment type="caution">
    <text evidence="2">The sequence shown here is derived from an EMBL/GenBank/DDBJ whole genome shotgun (WGS) entry which is preliminary data.</text>
</comment>
<name>A0A5S4W571_9BRAD</name>
<organism evidence="2 3">
    <name type="scientific">Bradyrhizobium cytisi</name>
    <dbReference type="NCBI Taxonomy" id="515489"/>
    <lineage>
        <taxon>Bacteria</taxon>
        <taxon>Pseudomonadati</taxon>
        <taxon>Pseudomonadota</taxon>
        <taxon>Alphaproteobacteria</taxon>
        <taxon>Hyphomicrobiales</taxon>
        <taxon>Nitrobacteraceae</taxon>
        <taxon>Bradyrhizobium</taxon>
    </lineage>
</organism>
<gene>
    <name evidence="2" type="ORF">FXB38_36885</name>
</gene>
<keyword evidence="3" id="KW-1185">Reference proteome</keyword>
<dbReference type="InterPro" id="IPR029063">
    <property type="entry name" value="SAM-dependent_MTases_sf"/>
</dbReference>
<evidence type="ECO:0008006" key="4">
    <source>
        <dbReference type="Google" id="ProtNLM"/>
    </source>
</evidence>
<dbReference type="SUPFAM" id="SSF53335">
    <property type="entry name" value="S-adenosyl-L-methionine-dependent methyltransferases"/>
    <property type="match status" value="1"/>
</dbReference>
<feature type="compositionally biased region" description="Basic and acidic residues" evidence="1">
    <location>
        <begin position="218"/>
        <end position="228"/>
    </location>
</feature>
<dbReference type="EMBL" id="VSSR01000078">
    <property type="protein sequence ID" value="TYL73237.1"/>
    <property type="molecule type" value="Genomic_DNA"/>
</dbReference>
<accession>A0A5S4W571</accession>
<evidence type="ECO:0000313" key="2">
    <source>
        <dbReference type="EMBL" id="TYL73237.1"/>
    </source>
</evidence>
<sequence length="239" mass="26755">MLLIVLGELHISKSVPGSPVMNLVQRVKRKVFQPREVLEGYENPELVETIFLKTINYKPGGNWPLVVGVRTVLDFGGGAGLHYKTACQQSPDIRWAVVETPAMVRRAKELATDRLMFFERIEHAAGWLGSVDLVHSNGAIQYVPDAIETIKALCSIRPAKLAWHRVPISEGEPKREIQTSYLSDNGPGSSPASKEKLVRYERNWLSGQAFIQAHEGYRVADRGPDPNERATQQFRFAPL</sequence>
<evidence type="ECO:0000313" key="3">
    <source>
        <dbReference type="Proteomes" id="UP000324853"/>
    </source>
</evidence>
<dbReference type="RefSeq" id="WP_148755842.1">
    <property type="nucleotide sequence ID" value="NZ_VSSR01000078.1"/>
</dbReference>
<feature type="region of interest" description="Disordered" evidence="1">
    <location>
        <begin position="218"/>
        <end position="239"/>
    </location>
</feature>
<dbReference type="OrthoDB" id="8223684at2"/>
<dbReference type="AlphaFoldDB" id="A0A5S4W571"/>
<feature type="compositionally biased region" description="Polar residues" evidence="1">
    <location>
        <begin position="229"/>
        <end position="239"/>
    </location>
</feature>
<dbReference type="Proteomes" id="UP000324853">
    <property type="component" value="Unassembled WGS sequence"/>
</dbReference>
<reference evidence="2 3" key="1">
    <citation type="submission" date="2019-08" db="EMBL/GenBank/DDBJ databases">
        <title>Bradyrhizobium hipponensis sp. nov., a rhizobium isolated from a Lupinus angustifolius root nodule in Tunisia.</title>
        <authorList>
            <person name="Off K."/>
            <person name="Rejili M."/>
            <person name="Mars M."/>
            <person name="Brachmann A."/>
            <person name="Marin M."/>
        </authorList>
    </citation>
    <scope>NUCLEOTIDE SEQUENCE [LARGE SCALE GENOMIC DNA]</scope>
    <source>
        <strain evidence="2 3">CTAW11</strain>
    </source>
</reference>